<evidence type="ECO:0000313" key="1">
    <source>
        <dbReference type="EMBL" id="HJA90491.1"/>
    </source>
</evidence>
<gene>
    <name evidence="1" type="ORF">H9948_06840</name>
</gene>
<dbReference type="InterPro" id="IPR035286">
    <property type="entry name" value="DUF5361"/>
</dbReference>
<sequence length="120" mass="13703">MIKVDEEALICDLAETYQIYRYKEWPPLEVAIFARGLRGDSRLKMKMSKEKVPTEIVLLSSLVDSMNLLLWSKTKDGWKGINRPTSLVAAIRGHSEENKVMRFESGKDFETARNNILKGG</sequence>
<evidence type="ECO:0000313" key="2">
    <source>
        <dbReference type="Proteomes" id="UP000886856"/>
    </source>
</evidence>
<proteinExistence type="predicted"/>
<dbReference type="EMBL" id="DWYW01000156">
    <property type="protein sequence ID" value="HJA90491.1"/>
    <property type="molecule type" value="Genomic_DNA"/>
</dbReference>
<dbReference type="Pfam" id="PF17318">
    <property type="entry name" value="DUF5361"/>
    <property type="match status" value="1"/>
</dbReference>
<reference evidence="1" key="1">
    <citation type="journal article" date="2021" name="PeerJ">
        <title>Extensive microbial diversity within the chicken gut microbiome revealed by metagenomics and culture.</title>
        <authorList>
            <person name="Gilroy R."/>
            <person name="Ravi A."/>
            <person name="Getino M."/>
            <person name="Pursley I."/>
            <person name="Horton D.L."/>
            <person name="Alikhan N.F."/>
            <person name="Baker D."/>
            <person name="Gharbi K."/>
            <person name="Hall N."/>
            <person name="Watson M."/>
            <person name="Adriaenssens E.M."/>
            <person name="Foster-Nyarko E."/>
            <person name="Jarju S."/>
            <person name="Secka A."/>
            <person name="Antonio M."/>
            <person name="Oren A."/>
            <person name="Chaudhuri R.R."/>
            <person name="La Ragione R."/>
            <person name="Hildebrand F."/>
            <person name="Pallen M.J."/>
        </authorList>
    </citation>
    <scope>NUCLEOTIDE SEQUENCE</scope>
    <source>
        <strain evidence="1">CHK171-505</strain>
    </source>
</reference>
<protein>
    <submittedName>
        <fullName evidence="1">DUF5361 domain-containing protein</fullName>
    </submittedName>
</protein>
<reference evidence="1" key="2">
    <citation type="submission" date="2021-04" db="EMBL/GenBank/DDBJ databases">
        <authorList>
            <person name="Gilroy R."/>
        </authorList>
    </citation>
    <scope>NUCLEOTIDE SEQUENCE</scope>
    <source>
        <strain evidence="1">CHK171-505</strain>
    </source>
</reference>
<organism evidence="1 2">
    <name type="scientific">Candidatus Jeotgalibaca merdavium</name>
    <dbReference type="NCBI Taxonomy" id="2838627"/>
    <lineage>
        <taxon>Bacteria</taxon>
        <taxon>Bacillati</taxon>
        <taxon>Bacillota</taxon>
        <taxon>Bacilli</taxon>
        <taxon>Lactobacillales</taxon>
        <taxon>Carnobacteriaceae</taxon>
        <taxon>Jeotgalibaca</taxon>
    </lineage>
</organism>
<dbReference type="AlphaFoldDB" id="A0A9D2I0J0"/>
<dbReference type="Proteomes" id="UP000886856">
    <property type="component" value="Unassembled WGS sequence"/>
</dbReference>
<name>A0A9D2I0J0_9LACT</name>
<accession>A0A9D2I0J0</accession>
<comment type="caution">
    <text evidence="1">The sequence shown here is derived from an EMBL/GenBank/DDBJ whole genome shotgun (WGS) entry which is preliminary data.</text>
</comment>